<dbReference type="Proteomes" id="UP000297288">
    <property type="component" value="Unassembled WGS sequence"/>
</dbReference>
<sequence length="224" mass="26669">MLIKKFKIIYEEYKLKKYVKLLKTNSIEMPKKIKRDVLFLENYKDNSSLIKSVQKNLEKGIFYYVFFIKKKNLKSFDVKLISQIVDFFGIHLFFIGKDYYYLYQNMVYKKGLQVHLQKNIDKRFVFLEEKKLLDITALSICNLTENSIVFTNSLDEELMQNFSNATFSIVINVNGKIFKPIAFNNIIELKSNYLKLNFEELESLKNKLKQKDVFGEKVLKLINK</sequence>
<reference evidence="1 3" key="1">
    <citation type="submission" date="2016-10" db="EMBL/GenBank/DDBJ databases">
        <authorList>
            <person name="de Groot N.N."/>
        </authorList>
    </citation>
    <scope>NUCLEOTIDE SEQUENCE [LARGE SCALE GENOMIC DNA]</scope>
    <source>
        <strain evidence="1 3">WG14</strain>
    </source>
</reference>
<protein>
    <submittedName>
        <fullName evidence="1">Uncharacterized protein</fullName>
    </submittedName>
</protein>
<dbReference type="EMBL" id="FMYV01000005">
    <property type="protein sequence ID" value="SDC61301.1"/>
    <property type="molecule type" value="Genomic_DNA"/>
</dbReference>
<dbReference type="Proteomes" id="UP000199322">
    <property type="component" value="Unassembled WGS sequence"/>
</dbReference>
<dbReference type="EMBL" id="SRME01000005">
    <property type="protein sequence ID" value="TGG87278.1"/>
    <property type="molecule type" value="Genomic_DNA"/>
</dbReference>
<name>A0A1G6N0S7_9BACT</name>
<reference evidence="2 4" key="2">
    <citation type="submission" date="2019-04" db="EMBL/GenBank/DDBJ databases">
        <title>Draft genome sequence data and analysis of a Fermenting Bacterium, Geotoga petraea strain HO-Geo1, isolated from heavy-oil petroleum reservoir in Russia.</title>
        <authorList>
            <person name="Grouzdev D.S."/>
            <person name="Semenova E.M."/>
            <person name="Sokolova D.S."/>
            <person name="Tourova T.P."/>
            <person name="Poltaraus A.B."/>
            <person name="Nazina T.N."/>
        </authorList>
    </citation>
    <scope>NUCLEOTIDE SEQUENCE [LARGE SCALE GENOMIC DNA]</scope>
    <source>
        <strain evidence="2 4">HO-Geo1</strain>
    </source>
</reference>
<organism evidence="1 3">
    <name type="scientific">Geotoga petraea</name>
    <dbReference type="NCBI Taxonomy" id="28234"/>
    <lineage>
        <taxon>Bacteria</taxon>
        <taxon>Thermotogati</taxon>
        <taxon>Thermotogota</taxon>
        <taxon>Thermotogae</taxon>
        <taxon>Petrotogales</taxon>
        <taxon>Petrotogaceae</taxon>
        <taxon>Geotoga</taxon>
    </lineage>
</organism>
<dbReference type="STRING" id="28234.SAMN04488588_1451"/>
<accession>A0A1G6N0S7</accession>
<dbReference type="RefSeq" id="WP_091404190.1">
    <property type="nucleotide sequence ID" value="NZ_FMYV01000005.1"/>
</dbReference>
<evidence type="ECO:0000313" key="3">
    <source>
        <dbReference type="Proteomes" id="UP000199322"/>
    </source>
</evidence>
<dbReference type="AlphaFoldDB" id="A0A1G6N0S7"/>
<evidence type="ECO:0000313" key="1">
    <source>
        <dbReference type="EMBL" id="SDC61301.1"/>
    </source>
</evidence>
<keyword evidence="3" id="KW-1185">Reference proteome</keyword>
<evidence type="ECO:0000313" key="2">
    <source>
        <dbReference type="EMBL" id="TGG87278.1"/>
    </source>
</evidence>
<proteinExistence type="predicted"/>
<evidence type="ECO:0000313" key="4">
    <source>
        <dbReference type="Proteomes" id="UP000297288"/>
    </source>
</evidence>
<gene>
    <name evidence="2" type="ORF">E4650_08205</name>
    <name evidence="1" type="ORF">SAMN04488588_1451</name>
</gene>